<dbReference type="PANTHER" id="PTHR24305">
    <property type="entry name" value="CYTOCHROME P450"/>
    <property type="match status" value="1"/>
</dbReference>
<dbReference type="Gene3D" id="1.10.630.10">
    <property type="entry name" value="Cytochrome P450"/>
    <property type="match status" value="1"/>
</dbReference>
<accession>A0A1Y1YLP2</accession>
<evidence type="ECO:0000256" key="3">
    <source>
        <dbReference type="ARBA" id="ARBA00022617"/>
    </source>
</evidence>
<evidence type="ECO:0000256" key="10">
    <source>
        <dbReference type="SAM" id="Phobius"/>
    </source>
</evidence>
<dbReference type="SUPFAM" id="SSF48264">
    <property type="entry name" value="Cytochrome P450"/>
    <property type="match status" value="1"/>
</dbReference>
<evidence type="ECO:0000256" key="9">
    <source>
        <dbReference type="SAM" id="MobiDB-lite"/>
    </source>
</evidence>
<dbReference type="InterPro" id="IPR036396">
    <property type="entry name" value="Cyt_P450_sf"/>
</dbReference>
<evidence type="ECO:0000256" key="4">
    <source>
        <dbReference type="ARBA" id="ARBA00022723"/>
    </source>
</evidence>
<feature type="compositionally biased region" description="Low complexity" evidence="9">
    <location>
        <begin position="279"/>
        <end position="288"/>
    </location>
</feature>
<evidence type="ECO:0000256" key="1">
    <source>
        <dbReference type="ARBA" id="ARBA00001971"/>
    </source>
</evidence>
<evidence type="ECO:0000256" key="6">
    <source>
        <dbReference type="ARBA" id="ARBA00023004"/>
    </source>
</evidence>
<keyword evidence="10" id="KW-1133">Transmembrane helix</keyword>
<dbReference type="AlphaFoldDB" id="A0A1Y1YLP2"/>
<dbReference type="PANTHER" id="PTHR24305:SF107">
    <property type="entry name" value="P450, PUTATIVE (EUROFUNG)-RELATED"/>
    <property type="match status" value="1"/>
</dbReference>
<organism evidence="11 12">
    <name type="scientific">Clohesyomyces aquaticus</name>
    <dbReference type="NCBI Taxonomy" id="1231657"/>
    <lineage>
        <taxon>Eukaryota</taxon>
        <taxon>Fungi</taxon>
        <taxon>Dikarya</taxon>
        <taxon>Ascomycota</taxon>
        <taxon>Pezizomycotina</taxon>
        <taxon>Dothideomycetes</taxon>
        <taxon>Pleosporomycetidae</taxon>
        <taxon>Pleosporales</taxon>
        <taxon>Lindgomycetaceae</taxon>
        <taxon>Clohesyomyces</taxon>
    </lineage>
</organism>
<keyword evidence="12" id="KW-1185">Reference proteome</keyword>
<dbReference type="Proteomes" id="UP000193144">
    <property type="component" value="Unassembled WGS sequence"/>
</dbReference>
<evidence type="ECO:0000313" key="11">
    <source>
        <dbReference type="EMBL" id="ORX98676.1"/>
    </source>
</evidence>
<evidence type="ECO:0000256" key="7">
    <source>
        <dbReference type="ARBA" id="ARBA00023033"/>
    </source>
</evidence>
<keyword evidence="5" id="KW-0560">Oxidoreductase</keyword>
<sequence>MDLSSYGFDRASIASTGLLAAVVLLLVYFLTSFLAARRFIYKLQNAGFPMPAYNPIFGHLLILKEQMDNLPADCTTNSSFLGISKSFPNGVFYFDLWPFAKPLLIVNTISGAEQLMRAPLIKPHIFDDAMYYLCGGPNLLTMPDKPWKEWRSLFNPAFSPSYMLELVPAIVKEAVVFRDILDALAKSGEMFQLENLTLKLTIDVIGATSVDSRWNCQVSDHPLACALRTQIEWTTFQSEMNPWDRYHPLRPLILWYNGRRISKMVNDEILSRYEELRNSSTRTPTSTTKADSESRTKNPKASRSIITLTLKEYLKENNLSASAKLNPEFLKVAGAQLRLFLFAGHDTTSSTLIYCYHNLFANPKTLSLLRAEHDSVFGPETRMDVSATAEAITQNPNLLNALPYTLAVIKESLRLFPPASAMRVGKPDITIVDDDGKVFPTDGCWVWTTQLILHRNARYFHDPDAFLPERWLVGPEDPLYPPKGAWRPFEFGPRNCLGQTLALTEMKIVLALTVRRFEMQPAYDLWDKKHGIKGRRFVGGNRAYQVEGGGGGAHPSERYPCTVTVRAET</sequence>
<evidence type="ECO:0000256" key="2">
    <source>
        <dbReference type="ARBA" id="ARBA00005179"/>
    </source>
</evidence>
<dbReference type="CDD" id="cd11051">
    <property type="entry name" value="CYP59-like"/>
    <property type="match status" value="1"/>
</dbReference>
<comment type="caution">
    <text evidence="11">The sequence shown here is derived from an EMBL/GenBank/DDBJ whole genome shotgun (WGS) entry which is preliminary data.</text>
</comment>
<dbReference type="STRING" id="1231657.A0A1Y1YLP2"/>
<feature type="region of interest" description="Disordered" evidence="9">
    <location>
        <begin position="277"/>
        <end position="301"/>
    </location>
</feature>
<dbReference type="OrthoDB" id="10029320at2759"/>
<name>A0A1Y1YLP2_9PLEO</name>
<dbReference type="EMBL" id="MCFA01000211">
    <property type="protein sequence ID" value="ORX98676.1"/>
    <property type="molecule type" value="Genomic_DNA"/>
</dbReference>
<dbReference type="GO" id="GO:0016705">
    <property type="term" value="F:oxidoreductase activity, acting on paired donors, with incorporation or reduction of molecular oxygen"/>
    <property type="evidence" value="ECO:0007669"/>
    <property type="project" value="InterPro"/>
</dbReference>
<evidence type="ECO:0000313" key="12">
    <source>
        <dbReference type="Proteomes" id="UP000193144"/>
    </source>
</evidence>
<feature type="transmembrane region" description="Helical" evidence="10">
    <location>
        <begin position="12"/>
        <end position="36"/>
    </location>
</feature>
<keyword evidence="3 8" id="KW-0349">Heme</keyword>
<dbReference type="PRINTS" id="PR00385">
    <property type="entry name" value="P450"/>
</dbReference>
<dbReference type="GO" id="GO:0005506">
    <property type="term" value="F:iron ion binding"/>
    <property type="evidence" value="ECO:0007669"/>
    <property type="project" value="InterPro"/>
</dbReference>
<comment type="pathway">
    <text evidence="2">Secondary metabolite biosynthesis.</text>
</comment>
<dbReference type="GO" id="GO:0004497">
    <property type="term" value="F:monooxygenase activity"/>
    <property type="evidence" value="ECO:0007669"/>
    <property type="project" value="UniProtKB-KW"/>
</dbReference>
<keyword evidence="10" id="KW-0472">Membrane</keyword>
<keyword evidence="7 11" id="KW-0503">Monooxygenase</keyword>
<dbReference type="Pfam" id="PF00067">
    <property type="entry name" value="p450"/>
    <property type="match status" value="1"/>
</dbReference>
<protein>
    <submittedName>
        <fullName evidence="11">AflN/ verA/ monooxygenase</fullName>
    </submittedName>
</protein>
<dbReference type="InterPro" id="IPR001128">
    <property type="entry name" value="Cyt_P450"/>
</dbReference>
<keyword evidence="10" id="KW-0812">Transmembrane</keyword>
<keyword evidence="4 8" id="KW-0479">Metal-binding</keyword>
<evidence type="ECO:0000256" key="5">
    <source>
        <dbReference type="ARBA" id="ARBA00023002"/>
    </source>
</evidence>
<feature type="binding site" description="axial binding residue" evidence="8">
    <location>
        <position position="496"/>
    </location>
    <ligand>
        <name>heme</name>
        <dbReference type="ChEBI" id="CHEBI:30413"/>
    </ligand>
    <ligandPart>
        <name>Fe</name>
        <dbReference type="ChEBI" id="CHEBI:18248"/>
    </ligandPart>
</feature>
<dbReference type="InterPro" id="IPR002401">
    <property type="entry name" value="Cyt_P450_E_grp-I"/>
</dbReference>
<keyword evidence="6 8" id="KW-0408">Iron</keyword>
<proteinExistence type="predicted"/>
<dbReference type="PRINTS" id="PR00463">
    <property type="entry name" value="EP450I"/>
</dbReference>
<comment type="cofactor">
    <cofactor evidence="1 8">
        <name>heme</name>
        <dbReference type="ChEBI" id="CHEBI:30413"/>
    </cofactor>
</comment>
<evidence type="ECO:0000256" key="8">
    <source>
        <dbReference type="PIRSR" id="PIRSR602401-1"/>
    </source>
</evidence>
<dbReference type="GO" id="GO:0020037">
    <property type="term" value="F:heme binding"/>
    <property type="evidence" value="ECO:0007669"/>
    <property type="project" value="InterPro"/>
</dbReference>
<gene>
    <name evidence="11" type="ORF">BCR34DRAFT_577042</name>
</gene>
<dbReference type="InterPro" id="IPR050121">
    <property type="entry name" value="Cytochrome_P450_monoxygenase"/>
</dbReference>
<reference evidence="11 12" key="1">
    <citation type="submission" date="2016-07" db="EMBL/GenBank/DDBJ databases">
        <title>Pervasive Adenine N6-methylation of Active Genes in Fungi.</title>
        <authorList>
            <consortium name="DOE Joint Genome Institute"/>
            <person name="Mondo S.J."/>
            <person name="Dannebaum R.O."/>
            <person name="Kuo R.C."/>
            <person name="Labutti K."/>
            <person name="Haridas S."/>
            <person name="Kuo A."/>
            <person name="Salamov A."/>
            <person name="Ahrendt S.R."/>
            <person name="Lipzen A."/>
            <person name="Sullivan W."/>
            <person name="Andreopoulos W.B."/>
            <person name="Clum A."/>
            <person name="Lindquist E."/>
            <person name="Daum C."/>
            <person name="Ramamoorthy G.K."/>
            <person name="Gryganskyi A."/>
            <person name="Culley D."/>
            <person name="Magnuson J.K."/>
            <person name="James T.Y."/>
            <person name="O'Malley M.A."/>
            <person name="Stajich J.E."/>
            <person name="Spatafora J.W."/>
            <person name="Visel A."/>
            <person name="Grigoriev I.V."/>
        </authorList>
    </citation>
    <scope>NUCLEOTIDE SEQUENCE [LARGE SCALE GENOMIC DNA]</scope>
    <source>
        <strain evidence="11 12">CBS 115471</strain>
    </source>
</reference>